<dbReference type="GO" id="GO:0045944">
    <property type="term" value="P:positive regulation of transcription by RNA polymerase II"/>
    <property type="evidence" value="ECO:0007669"/>
    <property type="project" value="UniProtKB-ARBA"/>
</dbReference>
<evidence type="ECO:0000256" key="1">
    <source>
        <dbReference type="ARBA" id="ARBA00023125"/>
    </source>
</evidence>
<dbReference type="InterPro" id="IPR001356">
    <property type="entry name" value="HD"/>
</dbReference>
<evidence type="ECO:0000256" key="3">
    <source>
        <dbReference type="ARBA" id="ARBA00023242"/>
    </source>
</evidence>
<dbReference type="AlphaFoldDB" id="A0A3P7L7V0"/>
<keyword evidence="3 4" id="KW-0539">Nucleus</keyword>
<feature type="region of interest" description="Disordered" evidence="6">
    <location>
        <begin position="1"/>
        <end position="23"/>
    </location>
</feature>
<feature type="domain" description="Homeobox" evidence="7">
    <location>
        <begin position="54"/>
        <end position="114"/>
    </location>
</feature>
<evidence type="ECO:0000313" key="8">
    <source>
        <dbReference type="EMBL" id="VDN09500.1"/>
    </source>
</evidence>
<evidence type="ECO:0000256" key="2">
    <source>
        <dbReference type="ARBA" id="ARBA00023155"/>
    </source>
</evidence>
<feature type="DNA-binding region" description="Homeobox" evidence="4">
    <location>
        <begin position="56"/>
        <end position="115"/>
    </location>
</feature>
<dbReference type="CDD" id="cd00086">
    <property type="entry name" value="homeodomain"/>
    <property type="match status" value="1"/>
</dbReference>
<dbReference type="SUPFAM" id="SSF46689">
    <property type="entry name" value="Homeodomain-like"/>
    <property type="match status" value="1"/>
</dbReference>
<name>A0A3P7L7V0_DIBLA</name>
<sequence length="124" mass="14324">MRTKPGRSFLFTYPEASPEGSEAFADLPTSHHLQLDSVAGSEGDEDAGPAKAPVAAKRSRSAYSSMQLVELEKEFHYSNYLSQQRRKELARELKLSERQIKIWFQNRRMKLKKELKEARQARLR</sequence>
<dbReference type="Gene3D" id="1.10.10.60">
    <property type="entry name" value="Homeodomain-like"/>
    <property type="match status" value="1"/>
</dbReference>
<evidence type="ECO:0000259" key="7">
    <source>
        <dbReference type="PROSITE" id="PS50071"/>
    </source>
</evidence>
<keyword evidence="2 4" id="KW-0371">Homeobox</keyword>
<feature type="region of interest" description="Disordered" evidence="6">
    <location>
        <begin position="36"/>
        <end position="59"/>
    </location>
</feature>
<dbReference type="PANTHER" id="PTHR45664:SF12">
    <property type="entry name" value="PANCREAS_DUODENUM HOMEOBOX PROTEIN 1"/>
    <property type="match status" value="1"/>
</dbReference>
<accession>A0A3P7L7V0</accession>
<reference evidence="8 9" key="1">
    <citation type="submission" date="2018-11" db="EMBL/GenBank/DDBJ databases">
        <authorList>
            <consortium name="Pathogen Informatics"/>
        </authorList>
    </citation>
    <scope>NUCLEOTIDE SEQUENCE [LARGE SCALE GENOMIC DNA]</scope>
</reference>
<dbReference type="SMART" id="SM00389">
    <property type="entry name" value="HOX"/>
    <property type="match status" value="1"/>
</dbReference>
<dbReference type="PRINTS" id="PR00031">
    <property type="entry name" value="HTHREPRESSR"/>
</dbReference>
<proteinExistence type="predicted"/>
<organism evidence="8 9">
    <name type="scientific">Dibothriocephalus latus</name>
    <name type="common">Fish tapeworm</name>
    <name type="synonym">Diphyllobothrium latum</name>
    <dbReference type="NCBI Taxonomy" id="60516"/>
    <lineage>
        <taxon>Eukaryota</taxon>
        <taxon>Metazoa</taxon>
        <taxon>Spiralia</taxon>
        <taxon>Lophotrochozoa</taxon>
        <taxon>Platyhelminthes</taxon>
        <taxon>Cestoda</taxon>
        <taxon>Eucestoda</taxon>
        <taxon>Diphyllobothriidea</taxon>
        <taxon>Diphyllobothriidae</taxon>
        <taxon>Dibothriocephalus</taxon>
    </lineage>
</organism>
<comment type="subcellular location">
    <subcellularLocation>
        <location evidence="4 5">Nucleus</location>
    </subcellularLocation>
</comment>
<protein>
    <recommendedName>
        <fullName evidence="7">Homeobox domain-containing protein</fullName>
    </recommendedName>
</protein>
<dbReference type="Pfam" id="PF00046">
    <property type="entry name" value="Homeodomain"/>
    <property type="match status" value="1"/>
</dbReference>
<dbReference type="GO" id="GO:0005634">
    <property type="term" value="C:nucleus"/>
    <property type="evidence" value="ECO:0007669"/>
    <property type="project" value="UniProtKB-SubCell"/>
</dbReference>
<evidence type="ECO:0000256" key="5">
    <source>
        <dbReference type="RuleBase" id="RU000682"/>
    </source>
</evidence>
<dbReference type="PANTHER" id="PTHR45664">
    <property type="entry name" value="PROTEIN ZERKNUELLT 1-RELATED"/>
    <property type="match status" value="1"/>
</dbReference>
<keyword evidence="9" id="KW-1185">Reference proteome</keyword>
<dbReference type="GO" id="GO:0000978">
    <property type="term" value="F:RNA polymerase II cis-regulatory region sequence-specific DNA binding"/>
    <property type="evidence" value="ECO:0007669"/>
    <property type="project" value="TreeGrafter"/>
</dbReference>
<evidence type="ECO:0000256" key="6">
    <source>
        <dbReference type="SAM" id="MobiDB-lite"/>
    </source>
</evidence>
<dbReference type="InterPro" id="IPR020479">
    <property type="entry name" value="HD_metazoa"/>
</dbReference>
<dbReference type="PROSITE" id="PS50071">
    <property type="entry name" value="HOMEOBOX_2"/>
    <property type="match status" value="1"/>
</dbReference>
<dbReference type="PROSITE" id="PS00027">
    <property type="entry name" value="HOMEOBOX_1"/>
    <property type="match status" value="1"/>
</dbReference>
<dbReference type="EMBL" id="UYRU01047185">
    <property type="protein sequence ID" value="VDN09500.1"/>
    <property type="molecule type" value="Genomic_DNA"/>
</dbReference>
<evidence type="ECO:0000313" key="9">
    <source>
        <dbReference type="Proteomes" id="UP000281553"/>
    </source>
</evidence>
<dbReference type="Proteomes" id="UP000281553">
    <property type="component" value="Unassembled WGS sequence"/>
</dbReference>
<dbReference type="InterPro" id="IPR000047">
    <property type="entry name" value="HTH_motif"/>
</dbReference>
<dbReference type="PRINTS" id="PR00024">
    <property type="entry name" value="HOMEOBOX"/>
</dbReference>
<dbReference type="InterPro" id="IPR009057">
    <property type="entry name" value="Homeodomain-like_sf"/>
</dbReference>
<dbReference type="InterPro" id="IPR017970">
    <property type="entry name" value="Homeobox_CS"/>
</dbReference>
<gene>
    <name evidence="8" type="ORF">DILT_LOCUS5331</name>
</gene>
<dbReference type="GO" id="GO:0000981">
    <property type="term" value="F:DNA-binding transcription factor activity, RNA polymerase II-specific"/>
    <property type="evidence" value="ECO:0007669"/>
    <property type="project" value="InterPro"/>
</dbReference>
<dbReference type="OrthoDB" id="6159439at2759"/>
<evidence type="ECO:0000256" key="4">
    <source>
        <dbReference type="PROSITE-ProRule" id="PRU00108"/>
    </source>
</evidence>
<keyword evidence="1 4" id="KW-0238">DNA-binding</keyword>